<dbReference type="Pfam" id="PF14106">
    <property type="entry name" value="DUF4279"/>
    <property type="match status" value="1"/>
</dbReference>
<keyword evidence="2" id="KW-1185">Reference proteome</keyword>
<dbReference type="EMBL" id="JBDIVE010000003">
    <property type="protein sequence ID" value="MEN3068580.1"/>
    <property type="molecule type" value="Genomic_DNA"/>
</dbReference>
<sequence>MSEPNESYAYFTVTGDDLDPAHITEIVGVTPTDSWKKGELNPRNSQERKFGRWSLYSRLARSEELEAHIADVLAQLDQNPQAFKQVSEAYNACMQLVGYFHSYYPGLYFTSETVQGLAKYKLGVDHDFYYLHSVAREDADA</sequence>
<protein>
    <submittedName>
        <fullName evidence="1">DUF4279 domain-containing protein</fullName>
    </submittedName>
</protein>
<dbReference type="RefSeq" id="WP_345919344.1">
    <property type="nucleotide sequence ID" value="NZ_JBDIVE010000003.1"/>
</dbReference>
<reference evidence="1 2" key="1">
    <citation type="journal article" date="2018" name="Int. J. Syst. Evol. Microbiol.">
        <title>Uliginosibacterium sediminicola sp. nov., isolated from freshwater sediment.</title>
        <authorList>
            <person name="Hwang W.M."/>
            <person name="Kim S.M."/>
            <person name="Kang K."/>
            <person name="Ahn T.Y."/>
        </authorList>
    </citation>
    <scope>NUCLEOTIDE SEQUENCE [LARGE SCALE GENOMIC DNA]</scope>
    <source>
        <strain evidence="1 2">M1-21</strain>
    </source>
</reference>
<evidence type="ECO:0000313" key="2">
    <source>
        <dbReference type="Proteomes" id="UP001410394"/>
    </source>
</evidence>
<name>A0ABU9YXY2_9RHOO</name>
<organism evidence="1 2">
    <name type="scientific">Uliginosibacterium sediminicola</name>
    <dbReference type="NCBI Taxonomy" id="2024550"/>
    <lineage>
        <taxon>Bacteria</taxon>
        <taxon>Pseudomonadati</taxon>
        <taxon>Pseudomonadota</taxon>
        <taxon>Betaproteobacteria</taxon>
        <taxon>Rhodocyclales</taxon>
        <taxon>Zoogloeaceae</taxon>
        <taxon>Uliginosibacterium</taxon>
    </lineage>
</organism>
<comment type="caution">
    <text evidence="1">The sequence shown here is derived from an EMBL/GenBank/DDBJ whole genome shotgun (WGS) entry which is preliminary data.</text>
</comment>
<proteinExistence type="predicted"/>
<dbReference type="Proteomes" id="UP001410394">
    <property type="component" value="Unassembled WGS sequence"/>
</dbReference>
<gene>
    <name evidence="1" type="ORF">ABDB84_08835</name>
</gene>
<evidence type="ECO:0000313" key="1">
    <source>
        <dbReference type="EMBL" id="MEN3068580.1"/>
    </source>
</evidence>
<dbReference type="InterPro" id="IPR025459">
    <property type="entry name" value="DUF4279"/>
</dbReference>
<accession>A0ABU9YXY2</accession>